<dbReference type="InterPro" id="IPR006261">
    <property type="entry name" value="dGTPase"/>
</dbReference>
<sequence length="485" mass="55879">MQYTKRDKVRIQNISSEKESYRTTWRKDYARLIHCPAYRRLQGKTQLFPGHESDFFRNRLTHSHEVAQIAKSIAIRLNYLLRKRGLSYRINTDIVEFAGIAHDIGHPPFGHQGEEALDERMINFGGFEGNAQTLRLLTKLEKKELIPETHYGFSESGEDKRVGLNLAFRTLASILKYDKIIYATKEEREKALAEGKIHKLIPVKGYYGSEKELVESIKNHVLINPNIKGSFKTIECQIMDIADDIAYSTYDLEDAFKAGFIKPIDLITLNDSEVVKEIINKIQLALGKQLSLADIINVTGRVFNNYFGYKKIYSLGEDVVLDDEVLENIHTTSIRYAVAVSDQIAKNGYYRTDFCSQLIGKFIQSVDFSQINEENPCLSKIKMDEDIEMEVETLKQFTYQYQIMSPKLKMVEFRGKQIVSFIFDTLLENPGLMPADFKIIYDFATNETGRRRAICDFIAGMTDKYCVEFYAKLTSENSQTIFKPY</sequence>
<evidence type="ECO:0000313" key="5">
    <source>
        <dbReference type="Proteomes" id="UP001168528"/>
    </source>
</evidence>
<evidence type="ECO:0000259" key="3">
    <source>
        <dbReference type="PROSITE" id="PS51831"/>
    </source>
</evidence>
<comment type="caution">
    <text evidence="4">The sequence shown here is derived from an EMBL/GenBank/DDBJ whole genome shotgun (WGS) entry which is preliminary data.</text>
</comment>
<gene>
    <name evidence="4" type="primary">dgt</name>
    <name evidence="4" type="ORF">Q0590_24990</name>
</gene>
<protein>
    <recommendedName>
        <fullName evidence="2">Deoxyguanosinetriphosphate triphosphohydrolase-like protein</fullName>
    </recommendedName>
</protein>
<dbReference type="Gene3D" id="1.10.3210.10">
    <property type="entry name" value="Hypothetical protein af1432"/>
    <property type="match status" value="2"/>
</dbReference>
<dbReference type="InterPro" id="IPR023023">
    <property type="entry name" value="dNTPase_2"/>
</dbReference>
<dbReference type="InterPro" id="IPR050135">
    <property type="entry name" value="dGTPase-like"/>
</dbReference>
<evidence type="ECO:0000256" key="1">
    <source>
        <dbReference type="ARBA" id="ARBA00022801"/>
    </source>
</evidence>
<dbReference type="Proteomes" id="UP001168528">
    <property type="component" value="Unassembled WGS sequence"/>
</dbReference>
<dbReference type="EMBL" id="JAUKPO010000020">
    <property type="protein sequence ID" value="MDO1449557.1"/>
    <property type="molecule type" value="Genomic_DNA"/>
</dbReference>
<dbReference type="HAMAP" id="MF_01212">
    <property type="entry name" value="dGTPase_type2"/>
    <property type="match status" value="1"/>
</dbReference>
<dbReference type="SUPFAM" id="SSF109604">
    <property type="entry name" value="HD-domain/PDEase-like"/>
    <property type="match status" value="1"/>
</dbReference>
<comment type="similarity">
    <text evidence="2">Belongs to the dGTPase family. Type 2 subfamily.</text>
</comment>
<dbReference type="PANTHER" id="PTHR11373:SF32">
    <property type="entry name" value="DEOXYGUANOSINETRIPHOSPHATE TRIPHOSPHOHYDROLASE"/>
    <property type="match status" value="1"/>
</dbReference>
<dbReference type="InterPro" id="IPR026875">
    <property type="entry name" value="PHydrolase_assoc_dom"/>
</dbReference>
<evidence type="ECO:0000256" key="2">
    <source>
        <dbReference type="HAMAP-Rule" id="MF_01212"/>
    </source>
</evidence>
<dbReference type="CDD" id="cd00077">
    <property type="entry name" value="HDc"/>
    <property type="match status" value="1"/>
</dbReference>
<dbReference type="NCBIfam" id="TIGR01353">
    <property type="entry name" value="dGTP_triPase"/>
    <property type="match status" value="1"/>
</dbReference>
<dbReference type="SMART" id="SM00471">
    <property type="entry name" value="HDc"/>
    <property type="match status" value="1"/>
</dbReference>
<accession>A0ABT8RBS9</accession>
<dbReference type="InterPro" id="IPR006674">
    <property type="entry name" value="HD_domain"/>
</dbReference>
<keyword evidence="1 2" id="KW-0378">Hydrolase</keyword>
<evidence type="ECO:0000313" key="4">
    <source>
        <dbReference type="EMBL" id="MDO1449557.1"/>
    </source>
</evidence>
<dbReference type="RefSeq" id="WP_302040361.1">
    <property type="nucleotide sequence ID" value="NZ_JAUKPO010000020.1"/>
</dbReference>
<proteinExistence type="inferred from homology"/>
<feature type="domain" description="HD" evidence="3">
    <location>
        <begin position="59"/>
        <end position="248"/>
    </location>
</feature>
<name>A0ABT8RBS9_9BACT</name>
<dbReference type="PROSITE" id="PS51831">
    <property type="entry name" value="HD"/>
    <property type="match status" value="1"/>
</dbReference>
<keyword evidence="5" id="KW-1185">Reference proteome</keyword>
<organism evidence="4 5">
    <name type="scientific">Rhodocytophaga aerolata</name>
    <dbReference type="NCBI Taxonomy" id="455078"/>
    <lineage>
        <taxon>Bacteria</taxon>
        <taxon>Pseudomonadati</taxon>
        <taxon>Bacteroidota</taxon>
        <taxon>Cytophagia</taxon>
        <taxon>Cytophagales</taxon>
        <taxon>Rhodocytophagaceae</taxon>
        <taxon>Rhodocytophaga</taxon>
    </lineage>
</organism>
<dbReference type="Pfam" id="PF13286">
    <property type="entry name" value="HD_assoc"/>
    <property type="match status" value="1"/>
</dbReference>
<dbReference type="InterPro" id="IPR003607">
    <property type="entry name" value="HD/PDEase_dom"/>
</dbReference>
<dbReference type="PANTHER" id="PTHR11373">
    <property type="entry name" value="DEOXYNUCLEOSIDE TRIPHOSPHATE TRIPHOSPHOHYDROLASE"/>
    <property type="match status" value="1"/>
</dbReference>
<reference evidence="4" key="1">
    <citation type="submission" date="2023-07" db="EMBL/GenBank/DDBJ databases">
        <title>The genome sequence of Rhodocytophaga aerolata KACC 12507.</title>
        <authorList>
            <person name="Zhang X."/>
        </authorList>
    </citation>
    <scope>NUCLEOTIDE SEQUENCE</scope>
    <source>
        <strain evidence="4">KACC 12507</strain>
    </source>
</reference>
<dbReference type="Pfam" id="PF01966">
    <property type="entry name" value="HD"/>
    <property type="match status" value="1"/>
</dbReference>